<evidence type="ECO:0000313" key="3">
    <source>
        <dbReference type="Proteomes" id="UP001151760"/>
    </source>
</evidence>
<sequence length="1023" mass="116920">MIRNQPLMLTKWTPNLSVSKDNVAKVPVWVKIHKVHMVAYSEDGLKISAKTDLKKEVIMTIPIIDGEGYTKEKIKVEYEWRRPFCNDCHVFRHAFEQCPKRIKEMPKPTEEVHDDGFKTVVKRKSKGTAANSQKRYFRGVKIPNPKNLKYQPVEDYISVATVGETSDGNGGFDVFGEPNLESVLNKVDLDSEIKEMFIVEESHGSKPKGASTPFNDVPDVCSKVFKYWEWTSNAHVCTKGCRIILGWHMDVVNVVVLSQTDQMRLLWAELRLYKLVVRGMSWTLLGDFNVALNLEDTCFGSSSLSTDMVEFKDCVAYIEVMDINCSGLHCTWNQKPKSGGGILKKLGRIMGNVEFLDTFPGAHAYFQPYRISDHSPSVLTLVHDHGNLHDRVNKLRLDLDEVQKALDLCPTDQNLREAIYFQVFNEAKIDEERFLKQKAKVDWLEAGDSNSAYFHKSIKSRNQRSRIETIRTSNNVQMSGPGVLEAFVNHYKLFLGTDMMCDELSCDGLFNHLVSDQSRANMIRDVSDVEIKAAMFSIGDDRVSSPDGYTSAFFKKGWDVVGHDISLSNLLGGCAWCAFKIDIQKAYDTVDWRFLGEILTWFGFHPLMTKWIMACGDPFSPYLFTLVREVLTLILKRRVRGSDSFRYHQHCEELQLINVRFADDLFIFARGNIKSAQVIIESLEEFRHVSGLASSLPKSTAFFCNVVSHIKLGILNIMPFAEGTLPVIYIGVPLISSRLFNNDCKFLVVKAHNRIGDWKNKSLSFAERLQLCRLVISSMHVYWASVLMIPTCILLDIEQLIRGFQWCNGDLKRGKSKVAWNDICLPKSEGGLGIRSLEIFNIALGRSFWDVPLKCDVSWGWLKLLQLRDFVRPYFFTHIGNGKDISDWFDRWLQSWLLKAPTLGLIPTPSIDDNKVDVHLWHDSNGVMSKFSVKADMEAFRPRGMGVGVHIAHKRSAVSVIKILLLAASSYYIWIEQNNRLFKQLKRYSEELHDIIMVTVRLKLLTFRFKNTTKVNEFLLEHA</sequence>
<reference evidence="2" key="1">
    <citation type="journal article" date="2022" name="Int. J. Mol. Sci.">
        <title>Draft Genome of Tanacetum Coccineum: Genomic Comparison of Closely Related Tanacetum-Family Plants.</title>
        <authorList>
            <person name="Yamashiro T."/>
            <person name="Shiraishi A."/>
            <person name="Nakayama K."/>
            <person name="Satake H."/>
        </authorList>
    </citation>
    <scope>NUCLEOTIDE SEQUENCE</scope>
</reference>
<organism evidence="2 3">
    <name type="scientific">Tanacetum coccineum</name>
    <dbReference type="NCBI Taxonomy" id="301880"/>
    <lineage>
        <taxon>Eukaryota</taxon>
        <taxon>Viridiplantae</taxon>
        <taxon>Streptophyta</taxon>
        <taxon>Embryophyta</taxon>
        <taxon>Tracheophyta</taxon>
        <taxon>Spermatophyta</taxon>
        <taxon>Magnoliopsida</taxon>
        <taxon>eudicotyledons</taxon>
        <taxon>Gunneridae</taxon>
        <taxon>Pentapetalae</taxon>
        <taxon>asterids</taxon>
        <taxon>campanulids</taxon>
        <taxon>Asterales</taxon>
        <taxon>Asteraceae</taxon>
        <taxon>Asteroideae</taxon>
        <taxon>Anthemideae</taxon>
        <taxon>Anthemidinae</taxon>
        <taxon>Tanacetum</taxon>
    </lineage>
</organism>
<dbReference type="Proteomes" id="UP001151760">
    <property type="component" value="Unassembled WGS sequence"/>
</dbReference>
<dbReference type="PANTHER" id="PTHR33116:SF84">
    <property type="entry name" value="RNA-DIRECTED DNA POLYMERASE"/>
    <property type="match status" value="1"/>
</dbReference>
<evidence type="ECO:0000259" key="1">
    <source>
        <dbReference type="Pfam" id="PF00078"/>
    </source>
</evidence>
<comment type="caution">
    <text evidence="2">The sequence shown here is derived from an EMBL/GenBank/DDBJ whole genome shotgun (WGS) entry which is preliminary data.</text>
</comment>
<dbReference type="Gene3D" id="3.60.10.10">
    <property type="entry name" value="Endonuclease/exonuclease/phosphatase"/>
    <property type="match status" value="1"/>
</dbReference>
<feature type="domain" description="Reverse transcriptase" evidence="1">
    <location>
        <begin position="573"/>
        <end position="732"/>
    </location>
</feature>
<reference evidence="2" key="2">
    <citation type="submission" date="2022-01" db="EMBL/GenBank/DDBJ databases">
        <authorList>
            <person name="Yamashiro T."/>
            <person name="Shiraishi A."/>
            <person name="Satake H."/>
            <person name="Nakayama K."/>
        </authorList>
    </citation>
    <scope>NUCLEOTIDE SEQUENCE</scope>
</reference>
<gene>
    <name evidence="2" type="ORF">Tco_0993315</name>
</gene>
<accession>A0ABQ5F4K3</accession>
<dbReference type="SUPFAM" id="SSF56219">
    <property type="entry name" value="DNase I-like"/>
    <property type="match status" value="1"/>
</dbReference>
<dbReference type="InterPro" id="IPR036691">
    <property type="entry name" value="Endo/exonu/phosph_ase_sf"/>
</dbReference>
<dbReference type="EMBL" id="BQNB010017002">
    <property type="protein sequence ID" value="GJT58261.1"/>
    <property type="molecule type" value="Genomic_DNA"/>
</dbReference>
<evidence type="ECO:0000313" key="2">
    <source>
        <dbReference type="EMBL" id="GJT58261.1"/>
    </source>
</evidence>
<dbReference type="PANTHER" id="PTHR33116">
    <property type="entry name" value="REVERSE TRANSCRIPTASE ZINC-BINDING DOMAIN-CONTAINING PROTEIN-RELATED-RELATED"/>
    <property type="match status" value="1"/>
</dbReference>
<protein>
    <recommendedName>
        <fullName evidence="1">Reverse transcriptase domain-containing protein</fullName>
    </recommendedName>
</protein>
<dbReference type="InterPro" id="IPR000477">
    <property type="entry name" value="RT_dom"/>
</dbReference>
<proteinExistence type="predicted"/>
<name>A0ABQ5F4K3_9ASTR</name>
<keyword evidence="3" id="KW-1185">Reference proteome</keyword>
<dbReference type="Pfam" id="PF00078">
    <property type="entry name" value="RVT_1"/>
    <property type="match status" value="1"/>
</dbReference>